<evidence type="ECO:0000313" key="2">
    <source>
        <dbReference type="Proteomes" id="UP001175226"/>
    </source>
</evidence>
<dbReference type="InterPro" id="IPR032675">
    <property type="entry name" value="LRR_dom_sf"/>
</dbReference>
<dbReference type="Proteomes" id="UP001175226">
    <property type="component" value="Unassembled WGS sequence"/>
</dbReference>
<dbReference type="SUPFAM" id="SSF52047">
    <property type="entry name" value="RNI-like"/>
    <property type="match status" value="1"/>
</dbReference>
<dbReference type="AlphaFoldDB" id="A0AA39ISZ3"/>
<evidence type="ECO:0000313" key="1">
    <source>
        <dbReference type="EMBL" id="KAK0429922.1"/>
    </source>
</evidence>
<accession>A0AA39ISZ3</accession>
<reference evidence="1" key="1">
    <citation type="submission" date="2023-06" db="EMBL/GenBank/DDBJ databases">
        <authorList>
            <consortium name="Lawrence Berkeley National Laboratory"/>
            <person name="Ahrendt S."/>
            <person name="Sahu N."/>
            <person name="Indic B."/>
            <person name="Wong-Bajracharya J."/>
            <person name="Merenyi Z."/>
            <person name="Ke H.-M."/>
            <person name="Monk M."/>
            <person name="Kocsube S."/>
            <person name="Drula E."/>
            <person name="Lipzen A."/>
            <person name="Balint B."/>
            <person name="Henrissat B."/>
            <person name="Andreopoulos B."/>
            <person name="Martin F.M."/>
            <person name="Harder C.B."/>
            <person name="Rigling D."/>
            <person name="Ford K.L."/>
            <person name="Foster G.D."/>
            <person name="Pangilinan J."/>
            <person name="Papanicolaou A."/>
            <person name="Barry K."/>
            <person name="LaButti K."/>
            <person name="Viragh M."/>
            <person name="Koriabine M."/>
            <person name="Yan M."/>
            <person name="Riley R."/>
            <person name="Champramary S."/>
            <person name="Plett K.L."/>
            <person name="Tsai I.J."/>
            <person name="Slot J."/>
            <person name="Sipos G."/>
            <person name="Plett J."/>
            <person name="Nagy L.G."/>
            <person name="Grigoriev I.V."/>
        </authorList>
    </citation>
    <scope>NUCLEOTIDE SEQUENCE</scope>
    <source>
        <strain evidence="1">FPL87.14</strain>
    </source>
</reference>
<gene>
    <name evidence="1" type="ORF">EV421DRAFT_1913731</name>
</gene>
<name>A0AA39ISZ3_9AGAR</name>
<sequence length="416" mass="46743">MSLLVTQGSFPAEIVDVIIDSVHRFPYPPRNDPRAKPKDERCLALKSCSLVCRAWLPRSRYHLFRTTTVSFLNHTVFMRLITSPNCSFLSFIDTLVLKEGWNGNLNDSHSDSHCARARGTPFWHVDPECVWLPKILSTAMFPIIPYIRKLHIITGAFHVISNEDCTKNLLLLSSLTSLTHLALIECIFTTVDDVVRVLSLCQALESARLENVIFMGSSPPGITAQSHLPRLPASLSSLAITVGNEDSIILQIIPIAGPSLKHLSMSLTPIKITRDDSDALIVNANLGHSTSLESIIFQRVPITDVYGNATNCVRHIPEMLRQVTSSSINEIILTVWLTNVEDFDNLDWKSITKVLSRENYRNLRKFSVVSGRDDLAAESKERITRKLKPLTDKNLSVEIVDYSLNHHQFVEARLGW</sequence>
<dbReference type="EMBL" id="JAUEPT010000188">
    <property type="protein sequence ID" value="KAK0429922.1"/>
    <property type="molecule type" value="Genomic_DNA"/>
</dbReference>
<protein>
    <submittedName>
        <fullName evidence="1">Uncharacterized protein</fullName>
    </submittedName>
</protein>
<proteinExistence type="predicted"/>
<keyword evidence="2" id="KW-1185">Reference proteome</keyword>
<dbReference type="Gene3D" id="3.80.10.10">
    <property type="entry name" value="Ribonuclease Inhibitor"/>
    <property type="match status" value="1"/>
</dbReference>
<organism evidence="1 2">
    <name type="scientific">Armillaria borealis</name>
    <dbReference type="NCBI Taxonomy" id="47425"/>
    <lineage>
        <taxon>Eukaryota</taxon>
        <taxon>Fungi</taxon>
        <taxon>Dikarya</taxon>
        <taxon>Basidiomycota</taxon>
        <taxon>Agaricomycotina</taxon>
        <taxon>Agaricomycetes</taxon>
        <taxon>Agaricomycetidae</taxon>
        <taxon>Agaricales</taxon>
        <taxon>Marasmiineae</taxon>
        <taxon>Physalacriaceae</taxon>
        <taxon>Armillaria</taxon>
    </lineage>
</organism>
<comment type="caution">
    <text evidence="1">The sequence shown here is derived from an EMBL/GenBank/DDBJ whole genome shotgun (WGS) entry which is preliminary data.</text>
</comment>